<dbReference type="Pfam" id="PF00392">
    <property type="entry name" value="GntR"/>
    <property type="match status" value="1"/>
</dbReference>
<dbReference type="Gene3D" id="1.20.120.530">
    <property type="entry name" value="GntR ligand-binding domain-like"/>
    <property type="match status" value="1"/>
</dbReference>
<keyword evidence="1" id="KW-0805">Transcription regulation</keyword>
<dbReference type="RefSeq" id="WP_281095116.1">
    <property type="nucleotide sequence ID" value="NZ_JARYZI010000010.1"/>
</dbReference>
<dbReference type="InterPro" id="IPR011711">
    <property type="entry name" value="GntR_C"/>
</dbReference>
<reference evidence="5 6" key="1">
    <citation type="submission" date="2023-04" db="EMBL/GenBank/DDBJ databases">
        <title>Fusibacter bizertensis strain WBS, isolated from littoral bottom sediments of the Arctic seas - biochemical and genomic analysis.</title>
        <authorList>
            <person name="Brioukhanov A.L."/>
        </authorList>
    </citation>
    <scope>NUCLEOTIDE SEQUENCE [LARGE SCALE GENOMIC DNA]</scope>
    <source>
        <strain evidence="5 6">WBS</strain>
    </source>
</reference>
<dbReference type="InterPro" id="IPR036388">
    <property type="entry name" value="WH-like_DNA-bd_sf"/>
</dbReference>
<dbReference type="InterPro" id="IPR036390">
    <property type="entry name" value="WH_DNA-bd_sf"/>
</dbReference>
<sequence length="223" mass="25972">MNVNFDKLEIRNYKPLGEVVFEYLRNAILAGELKPGERLMEVTIADQLGVSRTPVREAIRKLEKESFVIMIPRKGAYVADLTKKDIMEVLEIRKELEGFAAYLAAERMTLSEKESLGKIVEHFNESLLANDKKSMIESDNEFHSLIFEGTKNQRLISIIYDLHDQFQRFRLIYFNEFNNFKEIQASHNRIFDAIIRQDGITARQESESHVESIRSLVNKWIAD</sequence>
<dbReference type="Pfam" id="PF07729">
    <property type="entry name" value="FCD"/>
    <property type="match status" value="1"/>
</dbReference>
<keyword evidence="6" id="KW-1185">Reference proteome</keyword>
<evidence type="ECO:0000256" key="2">
    <source>
        <dbReference type="ARBA" id="ARBA00023125"/>
    </source>
</evidence>
<evidence type="ECO:0000259" key="4">
    <source>
        <dbReference type="PROSITE" id="PS50949"/>
    </source>
</evidence>
<proteinExistence type="predicted"/>
<dbReference type="InterPro" id="IPR008920">
    <property type="entry name" value="TF_FadR/GntR_C"/>
</dbReference>
<dbReference type="PANTHER" id="PTHR43537:SF24">
    <property type="entry name" value="GLUCONATE OPERON TRANSCRIPTIONAL REPRESSOR"/>
    <property type="match status" value="1"/>
</dbReference>
<dbReference type="SMART" id="SM00345">
    <property type="entry name" value="HTH_GNTR"/>
    <property type="match status" value="1"/>
</dbReference>
<dbReference type="PROSITE" id="PS50949">
    <property type="entry name" value="HTH_GNTR"/>
    <property type="match status" value="1"/>
</dbReference>
<dbReference type="InterPro" id="IPR000524">
    <property type="entry name" value="Tscrpt_reg_HTH_GntR"/>
</dbReference>
<evidence type="ECO:0000313" key="5">
    <source>
        <dbReference type="EMBL" id="MDH8679223.1"/>
    </source>
</evidence>
<dbReference type="SUPFAM" id="SSF46785">
    <property type="entry name" value="Winged helix' DNA-binding domain"/>
    <property type="match status" value="1"/>
</dbReference>
<organism evidence="5 6">
    <name type="scientific">Fusibacter bizertensis</name>
    <dbReference type="NCBI Taxonomy" id="1488331"/>
    <lineage>
        <taxon>Bacteria</taxon>
        <taxon>Bacillati</taxon>
        <taxon>Bacillota</taxon>
        <taxon>Clostridia</taxon>
        <taxon>Eubacteriales</taxon>
        <taxon>Eubacteriales Family XII. Incertae Sedis</taxon>
        <taxon>Fusibacter</taxon>
    </lineage>
</organism>
<keyword evidence="3" id="KW-0804">Transcription</keyword>
<dbReference type="SMART" id="SM00895">
    <property type="entry name" value="FCD"/>
    <property type="match status" value="1"/>
</dbReference>
<dbReference type="SUPFAM" id="SSF48008">
    <property type="entry name" value="GntR ligand-binding domain-like"/>
    <property type="match status" value="1"/>
</dbReference>
<feature type="domain" description="HTH gntR-type" evidence="4">
    <location>
        <begin position="14"/>
        <end position="81"/>
    </location>
</feature>
<accession>A0ABT6NFL9</accession>
<evidence type="ECO:0000313" key="6">
    <source>
        <dbReference type="Proteomes" id="UP001158045"/>
    </source>
</evidence>
<dbReference type="Proteomes" id="UP001158045">
    <property type="component" value="Unassembled WGS sequence"/>
</dbReference>
<protein>
    <submittedName>
        <fullName evidence="5">GntR family transcriptional regulator</fullName>
    </submittedName>
</protein>
<comment type="caution">
    <text evidence="5">The sequence shown here is derived from an EMBL/GenBank/DDBJ whole genome shotgun (WGS) entry which is preliminary data.</text>
</comment>
<dbReference type="PANTHER" id="PTHR43537">
    <property type="entry name" value="TRANSCRIPTIONAL REGULATOR, GNTR FAMILY"/>
    <property type="match status" value="1"/>
</dbReference>
<gene>
    <name evidence="5" type="ORF">QE109_13785</name>
</gene>
<dbReference type="CDD" id="cd07377">
    <property type="entry name" value="WHTH_GntR"/>
    <property type="match status" value="1"/>
</dbReference>
<evidence type="ECO:0000256" key="3">
    <source>
        <dbReference type="ARBA" id="ARBA00023163"/>
    </source>
</evidence>
<evidence type="ECO:0000256" key="1">
    <source>
        <dbReference type="ARBA" id="ARBA00023015"/>
    </source>
</evidence>
<dbReference type="Gene3D" id="1.10.10.10">
    <property type="entry name" value="Winged helix-like DNA-binding domain superfamily/Winged helix DNA-binding domain"/>
    <property type="match status" value="1"/>
</dbReference>
<keyword evidence="2" id="KW-0238">DNA-binding</keyword>
<dbReference type="EMBL" id="JARYZI010000010">
    <property type="protein sequence ID" value="MDH8679223.1"/>
    <property type="molecule type" value="Genomic_DNA"/>
</dbReference>
<name>A0ABT6NFL9_9FIRM</name>